<keyword evidence="4" id="KW-1185">Reference proteome</keyword>
<name>A0A0T6BEJ9_9SCAR</name>
<proteinExistence type="predicted"/>
<reference evidence="3 4" key="1">
    <citation type="submission" date="2015-09" db="EMBL/GenBank/DDBJ databases">
        <title>Draft genome of the scarab beetle Oryctes borbonicus.</title>
        <authorList>
            <person name="Meyer J.M."/>
            <person name="Markov G.V."/>
            <person name="Baskaran P."/>
            <person name="Herrmann M."/>
            <person name="Sommer R.J."/>
            <person name="Roedelsperger C."/>
        </authorList>
    </citation>
    <scope>NUCLEOTIDE SEQUENCE [LARGE SCALE GENOMIC DNA]</scope>
    <source>
        <strain evidence="3">OB123</strain>
        <tissue evidence="3">Whole animal</tissue>
    </source>
</reference>
<feature type="region of interest" description="Disordered" evidence="1">
    <location>
        <begin position="454"/>
        <end position="521"/>
    </location>
</feature>
<dbReference type="EMBL" id="LJIG01001180">
    <property type="protein sequence ID" value="KRT85760.1"/>
    <property type="molecule type" value="Genomic_DNA"/>
</dbReference>
<keyword evidence="2" id="KW-0472">Membrane</keyword>
<sequence length="521" mass="58652">MSVLSMFCEDFGSTILYLWIILSSVMYFVYYIVEVVLDLPITGQSPCSAHTFLKQLIERFTHEAADLPALCRTESHPAHPEEIISNRTYEDLLSTAIINKVVQASQNESRSSTNSSRASAATRRSENKEYFFGEETLEKKWEKPSSMRDDASSVSSLDEWVRSDSSIGSSKYVDRMTLTIKQHIEEGSSSDDEGLDNDTCIQENSLLHSGDENWHFQKRRLTNSSSPVPVPMLVPNPITEAKVLIGDKEAEEFSDRDSDYGDPEVVPDIKNILVNSKTIIGGKNPALAVDETDNGSHSSEDVFAKETSKVREHKKTNHIFSGEDLLQPDEEIIPNQNEYPLQTMPIQETNGDVFDTPESYNEDISLISTGSNTEQDTEYTEQYASLTRTFLKSSMPLLRTQSIENVSDNITELPENKAKIAEHKNQHSQPGNDSRDSDEERVKIFIGSYSEREKEKWKHSTVEIPDNPYSPENLERRLSRSSNSSSGSLFARDYYIRNAAKSAGARSPNKVLAESERNGKK</sequence>
<dbReference type="OrthoDB" id="10072397at2759"/>
<evidence type="ECO:0000313" key="4">
    <source>
        <dbReference type="Proteomes" id="UP000051574"/>
    </source>
</evidence>
<comment type="caution">
    <text evidence="3">The sequence shown here is derived from an EMBL/GenBank/DDBJ whole genome shotgun (WGS) entry which is preliminary data.</text>
</comment>
<accession>A0A0T6BEJ9</accession>
<evidence type="ECO:0000256" key="1">
    <source>
        <dbReference type="SAM" id="MobiDB-lite"/>
    </source>
</evidence>
<organism evidence="3 4">
    <name type="scientific">Oryctes borbonicus</name>
    <dbReference type="NCBI Taxonomy" id="1629725"/>
    <lineage>
        <taxon>Eukaryota</taxon>
        <taxon>Metazoa</taxon>
        <taxon>Ecdysozoa</taxon>
        <taxon>Arthropoda</taxon>
        <taxon>Hexapoda</taxon>
        <taxon>Insecta</taxon>
        <taxon>Pterygota</taxon>
        <taxon>Neoptera</taxon>
        <taxon>Endopterygota</taxon>
        <taxon>Coleoptera</taxon>
        <taxon>Polyphaga</taxon>
        <taxon>Scarabaeiformia</taxon>
        <taxon>Scarabaeidae</taxon>
        <taxon>Dynastinae</taxon>
        <taxon>Oryctes</taxon>
    </lineage>
</organism>
<keyword evidence="2" id="KW-1133">Transmembrane helix</keyword>
<protein>
    <submittedName>
        <fullName evidence="3">Uncharacterized protein</fullName>
    </submittedName>
</protein>
<gene>
    <name evidence="3" type="ORF">AMK59_2016</name>
</gene>
<feature type="region of interest" description="Disordered" evidence="1">
    <location>
        <begin position="420"/>
        <end position="440"/>
    </location>
</feature>
<feature type="compositionally biased region" description="Low complexity" evidence="1">
    <location>
        <begin position="480"/>
        <end position="489"/>
    </location>
</feature>
<dbReference type="Proteomes" id="UP000051574">
    <property type="component" value="Unassembled WGS sequence"/>
</dbReference>
<dbReference type="AlphaFoldDB" id="A0A0T6BEJ9"/>
<feature type="transmembrane region" description="Helical" evidence="2">
    <location>
        <begin position="12"/>
        <end position="33"/>
    </location>
</feature>
<keyword evidence="2" id="KW-0812">Transmembrane</keyword>
<evidence type="ECO:0000313" key="3">
    <source>
        <dbReference type="EMBL" id="KRT85760.1"/>
    </source>
</evidence>
<evidence type="ECO:0000256" key="2">
    <source>
        <dbReference type="SAM" id="Phobius"/>
    </source>
</evidence>